<dbReference type="EMBL" id="FJOF01000008">
    <property type="protein sequence ID" value="CZR43886.1"/>
    <property type="molecule type" value="Genomic_DNA"/>
</dbReference>
<reference evidence="2" key="1">
    <citation type="journal article" date="2016" name="Genome Biol. Evol.">
        <title>Comparative 'omics' of the Fusarium fujikuroi species complex highlights differences in genetic potential and metabolite synthesis.</title>
        <authorList>
            <person name="Niehaus E.-M."/>
            <person name="Muensterkoetter M."/>
            <person name="Proctor R.H."/>
            <person name="Brown D.W."/>
            <person name="Sharon A."/>
            <person name="Idan Y."/>
            <person name="Oren-Young L."/>
            <person name="Sieber C.M."/>
            <person name="Novak O."/>
            <person name="Pencik A."/>
            <person name="Tarkowska D."/>
            <person name="Hromadova K."/>
            <person name="Freeman S."/>
            <person name="Maymon M."/>
            <person name="Elazar M."/>
            <person name="Youssef S.A."/>
            <person name="El-Shabrawy E.S.M."/>
            <person name="Shalaby A.B.A."/>
            <person name="Houterman P."/>
            <person name="Brock N.L."/>
            <person name="Burkhardt I."/>
            <person name="Tsavkelova E.A."/>
            <person name="Dickschat J.S."/>
            <person name="Galuszka P."/>
            <person name="Gueldener U."/>
            <person name="Tudzynski B."/>
        </authorList>
    </citation>
    <scope>NUCLEOTIDE SEQUENCE [LARGE SCALE GENOMIC DNA]</scope>
    <source>
        <strain evidence="2">ET1</strain>
    </source>
</reference>
<evidence type="ECO:0000313" key="1">
    <source>
        <dbReference type="EMBL" id="CZR43886.1"/>
    </source>
</evidence>
<organism evidence="1 2">
    <name type="scientific">Fusarium proliferatum (strain ET1)</name>
    <name type="common">Orchid endophyte fungus</name>
    <dbReference type="NCBI Taxonomy" id="1227346"/>
    <lineage>
        <taxon>Eukaryota</taxon>
        <taxon>Fungi</taxon>
        <taxon>Dikarya</taxon>
        <taxon>Ascomycota</taxon>
        <taxon>Pezizomycotina</taxon>
        <taxon>Sordariomycetes</taxon>
        <taxon>Hypocreomycetidae</taxon>
        <taxon>Hypocreales</taxon>
        <taxon>Nectriaceae</taxon>
        <taxon>Fusarium</taxon>
        <taxon>Fusarium fujikuroi species complex</taxon>
    </lineage>
</organism>
<dbReference type="GeneID" id="42058553"/>
<dbReference type="SUPFAM" id="SSF53474">
    <property type="entry name" value="alpha/beta-Hydrolases"/>
    <property type="match status" value="1"/>
</dbReference>
<dbReference type="RefSeq" id="XP_031084476.1">
    <property type="nucleotide sequence ID" value="XM_031218638.1"/>
</dbReference>
<proteinExistence type="predicted"/>
<dbReference type="Proteomes" id="UP000183971">
    <property type="component" value="Unassembled WGS sequence"/>
</dbReference>
<comment type="caution">
    <text evidence="1">The sequence shown here is derived from an EMBL/GenBank/DDBJ whole genome shotgun (WGS) entry which is preliminary data.</text>
</comment>
<gene>
    <name evidence="1" type="ORF">FPRO_13694</name>
</gene>
<keyword evidence="2" id="KW-1185">Reference proteome</keyword>
<evidence type="ECO:0000313" key="2">
    <source>
        <dbReference type="Proteomes" id="UP000183971"/>
    </source>
</evidence>
<accession>A0A1L7VUV8</accession>
<dbReference type="AlphaFoldDB" id="A0A1L7VUV8"/>
<evidence type="ECO:0008006" key="3">
    <source>
        <dbReference type="Google" id="ProtNLM"/>
    </source>
</evidence>
<dbReference type="Gene3D" id="3.40.50.1820">
    <property type="entry name" value="alpha/beta hydrolase"/>
    <property type="match status" value="1"/>
</dbReference>
<dbReference type="InterPro" id="IPR029058">
    <property type="entry name" value="AB_hydrolase_fold"/>
</dbReference>
<protein>
    <recommendedName>
        <fullName evidence="3">Alpha/beta hydrolase fold-3 domain-containing protein</fullName>
    </recommendedName>
</protein>
<sequence length="267" mass="29753">MDVREYVYSTVVGVPLKADVHYKSLTDDGVKEAGPIIIIIYSGGFVNRSKTGVSKARLKSLIHEFGFTVMVPDYRHCPTVSLIKGPIPDIHACFSWKCKEVRVIGSSVGGNLALHLGSATSPPTAIVSYFPAVYLDDQFWHSPMEVFSQVLRFPQAFLNKVNSKSVITSTPSSFKRLPGSPEPMPDLSRPQNAYLLSNLRDRTLFRNIVQDGNYKRVNPVELFSAKFPLTCFIHGTEDKMALPRFSKAAYKFLRSFDVNSELLVADS</sequence>
<dbReference type="VEuPathDB" id="FungiDB:FPRO_13694"/>
<name>A0A1L7VUV8_FUSPR</name>